<reference evidence="1" key="1">
    <citation type="journal article" date="2014" name="Front. Microbiol.">
        <title>High frequency of phylogenetically diverse reductive dehalogenase-homologous genes in deep subseafloor sedimentary metagenomes.</title>
        <authorList>
            <person name="Kawai M."/>
            <person name="Futagami T."/>
            <person name="Toyoda A."/>
            <person name="Takaki Y."/>
            <person name="Nishi S."/>
            <person name="Hori S."/>
            <person name="Arai W."/>
            <person name="Tsubouchi T."/>
            <person name="Morono Y."/>
            <person name="Uchiyama I."/>
            <person name="Ito T."/>
            <person name="Fujiyama A."/>
            <person name="Inagaki F."/>
            <person name="Takami H."/>
        </authorList>
    </citation>
    <scope>NUCLEOTIDE SEQUENCE</scope>
    <source>
        <strain evidence="1">Expedition CK06-06</strain>
    </source>
</reference>
<feature type="non-terminal residue" evidence="1">
    <location>
        <position position="1"/>
    </location>
</feature>
<evidence type="ECO:0000313" key="1">
    <source>
        <dbReference type="EMBL" id="GAJ21233.1"/>
    </source>
</evidence>
<feature type="non-terminal residue" evidence="1">
    <location>
        <position position="69"/>
    </location>
</feature>
<accession>X1UUQ6</accession>
<protein>
    <submittedName>
        <fullName evidence="1">Uncharacterized protein</fullName>
    </submittedName>
</protein>
<dbReference type="EMBL" id="BARW01042255">
    <property type="protein sequence ID" value="GAJ21233.1"/>
    <property type="molecule type" value="Genomic_DNA"/>
</dbReference>
<dbReference type="AlphaFoldDB" id="X1UUQ6"/>
<proteinExistence type="predicted"/>
<organism evidence="1">
    <name type="scientific">marine sediment metagenome</name>
    <dbReference type="NCBI Taxonomy" id="412755"/>
    <lineage>
        <taxon>unclassified sequences</taxon>
        <taxon>metagenomes</taxon>
        <taxon>ecological metagenomes</taxon>
    </lineage>
</organism>
<name>X1UUQ6_9ZZZZ</name>
<gene>
    <name evidence="1" type="ORF">S12H4_62747</name>
</gene>
<comment type="caution">
    <text evidence="1">The sequence shown here is derived from an EMBL/GenBank/DDBJ whole genome shotgun (WGS) entry which is preliminary data.</text>
</comment>
<sequence>EKVKNRGRLKKQLAYKRELAIYEKYLVFRGILPTEAGFGGEVAFTQLPLTWRERKTILALHGSKCKRCG</sequence>